<dbReference type="NCBIfam" id="NF009044">
    <property type="entry name" value="PRK12378.1"/>
    <property type="match status" value="1"/>
</dbReference>
<dbReference type="InterPro" id="IPR026564">
    <property type="entry name" value="Transcrip_reg_TACO1-like_dom3"/>
</dbReference>
<dbReference type="InterPro" id="IPR049083">
    <property type="entry name" value="TACO1_YebC_N"/>
</dbReference>
<evidence type="ECO:0000256" key="1">
    <source>
        <dbReference type="ARBA" id="ARBA00004173"/>
    </source>
</evidence>
<evidence type="ECO:0000256" key="2">
    <source>
        <dbReference type="ARBA" id="ARBA00008724"/>
    </source>
</evidence>
<dbReference type="HAMAP" id="MF_00693">
    <property type="entry name" value="Transcrip_reg_TACO1"/>
    <property type="match status" value="1"/>
</dbReference>
<dbReference type="InterPro" id="IPR017856">
    <property type="entry name" value="Integrase-like_N"/>
</dbReference>
<reference evidence="5" key="1">
    <citation type="submission" date="2018-05" db="EMBL/GenBank/DDBJ databases">
        <authorList>
            <person name="Lanie J.A."/>
            <person name="Ng W.-L."/>
            <person name="Kazmierczak K.M."/>
            <person name="Andrzejewski T.M."/>
            <person name="Davidsen T.M."/>
            <person name="Wayne K.J."/>
            <person name="Tettelin H."/>
            <person name="Glass J.I."/>
            <person name="Rusch D."/>
            <person name="Podicherti R."/>
            <person name="Tsui H.-C.T."/>
            <person name="Winkler M.E."/>
        </authorList>
    </citation>
    <scope>NUCLEOTIDE SEQUENCE</scope>
</reference>
<feature type="domain" description="TACO1/YebC-like N-terminal" evidence="4">
    <location>
        <begin position="5"/>
        <end position="74"/>
    </location>
</feature>
<dbReference type="FunFam" id="1.10.10.200:FF:000002">
    <property type="entry name" value="Probable transcriptional regulatory protein CLM62_37755"/>
    <property type="match status" value="1"/>
</dbReference>
<dbReference type="EMBL" id="UINC01007878">
    <property type="protein sequence ID" value="SVA35504.1"/>
    <property type="molecule type" value="Genomic_DNA"/>
</dbReference>
<dbReference type="GO" id="GO:0005739">
    <property type="term" value="C:mitochondrion"/>
    <property type="evidence" value="ECO:0007669"/>
    <property type="project" value="UniProtKB-SubCell"/>
</dbReference>
<dbReference type="NCBIfam" id="NF001030">
    <property type="entry name" value="PRK00110.1"/>
    <property type="match status" value="1"/>
</dbReference>
<dbReference type="NCBIfam" id="TIGR01033">
    <property type="entry name" value="YebC/PmpR family DNA-binding transcriptional regulator"/>
    <property type="match status" value="1"/>
</dbReference>
<dbReference type="PANTHER" id="PTHR12532:SF0">
    <property type="entry name" value="TRANSLATIONAL ACTIVATOR OF CYTOCHROME C OXIDASE 1"/>
    <property type="match status" value="1"/>
</dbReference>
<evidence type="ECO:0000259" key="4">
    <source>
        <dbReference type="Pfam" id="PF20772"/>
    </source>
</evidence>
<sequence>MAGHSHWAGIKHKKGKADKQRANLFSKLSREITVAAKLGDKEPDMNARLRSAIQAARAANMPKDNIERAIDKSSISANENFENLRYEGFGPDKIAVIVETLTDNKNRTASNIRTIFQKHGGNLGTQGSASHNFNQLGVIKIDKNEISDENIFELAIESGADECISNDDFHEIHCTKSEIYNVKKKIETTIQNFISTEIEWKPLNSVVVSKDKIEVATEFLETLENDDDVQNIYTNLKFGNS</sequence>
<dbReference type="InterPro" id="IPR002876">
    <property type="entry name" value="Transcrip_reg_TACO1-like"/>
</dbReference>
<proteinExistence type="inferred from homology"/>
<dbReference type="InterPro" id="IPR029072">
    <property type="entry name" value="YebC-like"/>
</dbReference>
<dbReference type="Gene3D" id="1.10.10.200">
    <property type="match status" value="1"/>
</dbReference>
<organism evidence="5">
    <name type="scientific">marine metagenome</name>
    <dbReference type="NCBI Taxonomy" id="408172"/>
    <lineage>
        <taxon>unclassified sequences</taxon>
        <taxon>metagenomes</taxon>
        <taxon>ecological metagenomes</taxon>
    </lineage>
</organism>
<protein>
    <recommendedName>
        <fullName evidence="6">Transcriptional regulatory protein</fullName>
    </recommendedName>
</protein>
<dbReference type="Pfam" id="PF20772">
    <property type="entry name" value="TACO1_YebC_N"/>
    <property type="match status" value="1"/>
</dbReference>
<gene>
    <name evidence="5" type="ORF">METZ01_LOCUS88358</name>
</gene>
<evidence type="ECO:0008006" key="6">
    <source>
        <dbReference type="Google" id="ProtNLM"/>
    </source>
</evidence>
<dbReference type="SUPFAM" id="SSF75625">
    <property type="entry name" value="YebC-like"/>
    <property type="match status" value="1"/>
</dbReference>
<feature type="domain" description="TACO1/YebC-like second and third" evidence="3">
    <location>
        <begin position="81"/>
        <end position="236"/>
    </location>
</feature>
<dbReference type="PANTHER" id="PTHR12532">
    <property type="entry name" value="TRANSLATIONAL ACTIVATOR OF CYTOCHROME C OXIDASE 1"/>
    <property type="match status" value="1"/>
</dbReference>
<comment type="similarity">
    <text evidence="2">Belongs to the TACO1 family.</text>
</comment>
<name>A0A381V5M9_9ZZZZ</name>
<dbReference type="Gene3D" id="3.30.70.980">
    <property type="match status" value="2"/>
</dbReference>
<comment type="subcellular location">
    <subcellularLocation>
        <location evidence="1">Mitochondrion</location>
    </subcellularLocation>
</comment>
<dbReference type="InterPro" id="IPR048300">
    <property type="entry name" value="TACO1_YebC-like_2nd/3rd_dom"/>
</dbReference>
<dbReference type="Pfam" id="PF01709">
    <property type="entry name" value="Transcrip_reg"/>
    <property type="match status" value="1"/>
</dbReference>
<accession>A0A381V5M9</accession>
<dbReference type="AlphaFoldDB" id="A0A381V5M9"/>
<evidence type="ECO:0000259" key="3">
    <source>
        <dbReference type="Pfam" id="PF01709"/>
    </source>
</evidence>
<evidence type="ECO:0000313" key="5">
    <source>
        <dbReference type="EMBL" id="SVA35504.1"/>
    </source>
</evidence>